<organism evidence="1 2">
    <name type="scientific">Bacillus atrophaeus (strain 1942)</name>
    <dbReference type="NCBI Taxonomy" id="720555"/>
    <lineage>
        <taxon>Bacteria</taxon>
        <taxon>Bacillati</taxon>
        <taxon>Bacillota</taxon>
        <taxon>Bacilli</taxon>
        <taxon>Bacillales</taxon>
        <taxon>Bacillaceae</taxon>
        <taxon>Bacillus</taxon>
    </lineage>
</organism>
<dbReference type="RefSeq" id="WP_003327276.1">
    <property type="nucleotide sequence ID" value="NC_014639.1"/>
</dbReference>
<dbReference type="GeneID" id="92916635"/>
<gene>
    <name evidence="1" type="ordered locus">BATR1942_04770</name>
</gene>
<dbReference type="Proteomes" id="UP000006867">
    <property type="component" value="Chromosome"/>
</dbReference>
<reference evidence="1 2" key="1">
    <citation type="journal article" date="2011" name="Front. Microbiol.">
        <title>Genomic signatures of strain selection and enhancement in Bacillus atrophaeus var. globigii, a historical biowarfare simulant.</title>
        <authorList>
            <person name="Gibbons H.S."/>
            <person name="Broomall S.M."/>
            <person name="McNew L.A."/>
            <person name="Daligault H."/>
            <person name="Chapman C."/>
            <person name="Bruce D."/>
            <person name="Karavis M."/>
            <person name="Krepps M."/>
            <person name="McGregor P.A."/>
            <person name="Hong C."/>
            <person name="Park K.H."/>
            <person name="Akmal A."/>
            <person name="Feldman A."/>
            <person name="Lin J.S."/>
            <person name="Chang W.E."/>
            <person name="Higgs B.W."/>
            <person name="Demirev P."/>
            <person name="Lindquist J."/>
            <person name="Liem A."/>
            <person name="Fochler E."/>
            <person name="Read T.D."/>
            <person name="Tapia R."/>
            <person name="Johnson S."/>
            <person name="Bishop-Lilly K.A."/>
            <person name="Detter C."/>
            <person name="Han C."/>
            <person name="Sozhamannan S."/>
            <person name="Rosenzweig C.N."/>
            <person name="Skowronski E.W."/>
        </authorList>
    </citation>
    <scope>NUCLEOTIDE SEQUENCE [LARGE SCALE GENOMIC DNA]</scope>
    <source>
        <strain evidence="1 2">1942</strain>
    </source>
</reference>
<protein>
    <submittedName>
        <fullName evidence="1">Uncharacterized protein</fullName>
    </submittedName>
</protein>
<accession>A0ABM5LW51</accession>
<dbReference type="EMBL" id="CP002207">
    <property type="protein sequence ID" value="ADP31908.1"/>
    <property type="molecule type" value="Genomic_DNA"/>
</dbReference>
<evidence type="ECO:0000313" key="2">
    <source>
        <dbReference type="Proteomes" id="UP000006867"/>
    </source>
</evidence>
<sequence length="53" mass="6325">MGTLVIFKQNEMTVLEEVSEKAYLEMKKKAAEQHEEHPAYLIWHEDLHSEYGY</sequence>
<keyword evidence="2" id="KW-1185">Reference proteome</keyword>
<name>A0ABM5LW51_BACA1</name>
<evidence type="ECO:0000313" key="1">
    <source>
        <dbReference type="EMBL" id="ADP31908.1"/>
    </source>
</evidence>
<proteinExistence type="predicted"/>